<dbReference type="Pfam" id="PF22150">
    <property type="entry name" value="Tt1218-like"/>
    <property type="match status" value="1"/>
</dbReference>
<feature type="transmembrane region" description="Helical" evidence="1">
    <location>
        <begin position="20"/>
        <end position="39"/>
    </location>
</feature>
<proteinExistence type="predicted"/>
<dbReference type="InterPro" id="IPR054402">
    <property type="entry name" value="Tt1218-like_dom"/>
</dbReference>
<accession>A0ABU4UA48</accession>
<dbReference type="NCBIfam" id="TIGR02532">
    <property type="entry name" value="IV_pilin_GFxxxE"/>
    <property type="match status" value="1"/>
</dbReference>
<organism evidence="3 4">
    <name type="scientific">Methylomonas defluvii</name>
    <dbReference type="NCBI Taxonomy" id="3045149"/>
    <lineage>
        <taxon>Bacteria</taxon>
        <taxon>Pseudomonadati</taxon>
        <taxon>Pseudomonadota</taxon>
        <taxon>Gammaproteobacteria</taxon>
        <taxon>Methylococcales</taxon>
        <taxon>Methylococcaceae</taxon>
        <taxon>Methylomonas</taxon>
    </lineage>
</organism>
<dbReference type="PROSITE" id="PS00409">
    <property type="entry name" value="PROKAR_NTER_METHYL"/>
    <property type="match status" value="1"/>
</dbReference>
<reference evidence="3 4" key="1">
    <citation type="submission" date="2023-11" db="EMBL/GenBank/DDBJ databases">
        <authorList>
            <person name="Ouyang M.-Y."/>
        </authorList>
    </citation>
    <scope>NUCLEOTIDE SEQUENCE [LARGE SCALE GENOMIC DNA]</scope>
    <source>
        <strain evidence="3 4">OY6</strain>
    </source>
</reference>
<keyword evidence="4" id="KW-1185">Reference proteome</keyword>
<dbReference type="Pfam" id="PF07963">
    <property type="entry name" value="N_methyl"/>
    <property type="match status" value="1"/>
</dbReference>
<evidence type="ECO:0000259" key="2">
    <source>
        <dbReference type="Pfam" id="PF22150"/>
    </source>
</evidence>
<comment type="caution">
    <text evidence="3">The sequence shown here is derived from an EMBL/GenBank/DDBJ whole genome shotgun (WGS) entry which is preliminary data.</text>
</comment>
<evidence type="ECO:0000313" key="3">
    <source>
        <dbReference type="EMBL" id="MDX8126291.1"/>
    </source>
</evidence>
<keyword evidence="1" id="KW-1133">Transmembrane helix</keyword>
<sequence length="166" mass="17984">MPLINLSGQTVNHNHGFTLIEVLIAVVILALGLLGLAGLQSTSLRNNQSAYFRSQATLLAYDIADRVRANAVGNYDNQAETNNDCLANTCTPAQMAGYDLKQWNDQLRNQLPSGEGVVCKDKTPGDGNSKSAHNCDGVGDAYAVKIWWDDDHDGAATQRFVMSFQP</sequence>
<dbReference type="RefSeq" id="WP_319960529.1">
    <property type="nucleotide sequence ID" value="NZ_JAXARY010000002.1"/>
</dbReference>
<name>A0ABU4UA48_9GAMM</name>
<dbReference type="Proteomes" id="UP001284537">
    <property type="component" value="Unassembled WGS sequence"/>
</dbReference>
<dbReference type="NCBIfam" id="TIGR02523">
    <property type="entry name" value="type_IV_pilV"/>
    <property type="match status" value="1"/>
</dbReference>
<dbReference type="InterPro" id="IPR012902">
    <property type="entry name" value="N_methyl_site"/>
</dbReference>
<evidence type="ECO:0000313" key="4">
    <source>
        <dbReference type="Proteomes" id="UP001284537"/>
    </source>
</evidence>
<gene>
    <name evidence="3" type="primary">pilV</name>
    <name evidence="3" type="ORF">QLH52_03290</name>
</gene>
<dbReference type="EMBL" id="JAXARY010000002">
    <property type="protein sequence ID" value="MDX8126291.1"/>
    <property type="molecule type" value="Genomic_DNA"/>
</dbReference>
<feature type="domain" description="Type IV pilin Tt1218-like" evidence="2">
    <location>
        <begin position="39"/>
        <end position="100"/>
    </location>
</feature>
<keyword evidence="1" id="KW-0812">Transmembrane</keyword>
<protein>
    <submittedName>
        <fullName evidence="3">Type IV pilus modification protein PilV</fullName>
    </submittedName>
</protein>
<evidence type="ECO:0000256" key="1">
    <source>
        <dbReference type="SAM" id="Phobius"/>
    </source>
</evidence>
<dbReference type="InterPro" id="IPR013362">
    <property type="entry name" value="Pilus_4_PilV"/>
</dbReference>
<keyword evidence="1" id="KW-0472">Membrane</keyword>